<evidence type="ECO:0008006" key="4">
    <source>
        <dbReference type="Google" id="ProtNLM"/>
    </source>
</evidence>
<dbReference type="EMBL" id="CP041695">
    <property type="protein sequence ID" value="QDP78924.1"/>
    <property type="molecule type" value="Genomic_DNA"/>
</dbReference>
<dbReference type="RefSeq" id="WP_143980416.1">
    <property type="nucleotide sequence ID" value="NZ_CP041695.1"/>
</dbReference>
<sequence>MGIWTREPTLDDGENVTWRRPANRTQGGRAVGGTLYLTSTRLRFEPNRMDALMGGRSWSAPRTSVTAVGTEARTGGLFDGGMRNRLRVDLREGAPELFVVGKLDETIETLRAALG</sequence>
<dbReference type="KEGG" id="nod:FOH10_09415"/>
<dbReference type="AlphaFoldDB" id="A0A516NJ39"/>
<evidence type="ECO:0000256" key="1">
    <source>
        <dbReference type="SAM" id="MobiDB-lite"/>
    </source>
</evidence>
<gene>
    <name evidence="2" type="ORF">FOH10_09415</name>
</gene>
<reference evidence="2 3" key="1">
    <citation type="submission" date="2019-07" db="EMBL/GenBank/DDBJ databases">
        <title>Complete Genome Sequence and Methylome Analysis of Nocardia otitidis-caviarum NEB252.</title>
        <authorList>
            <person name="Fomenkov A."/>
            <person name="Anton B.P."/>
            <person name="Vincze T."/>
            <person name="Roberts R.J."/>
        </authorList>
    </citation>
    <scope>NUCLEOTIDE SEQUENCE [LARGE SCALE GENOMIC DNA]</scope>
    <source>
        <strain evidence="2 3">NEB252</strain>
    </source>
</reference>
<accession>A0A516NJ39</accession>
<evidence type="ECO:0000313" key="2">
    <source>
        <dbReference type="EMBL" id="QDP78924.1"/>
    </source>
</evidence>
<feature type="region of interest" description="Disordered" evidence="1">
    <location>
        <begin position="1"/>
        <end position="24"/>
    </location>
</feature>
<dbReference type="Proteomes" id="UP000317039">
    <property type="component" value="Chromosome"/>
</dbReference>
<protein>
    <recommendedName>
        <fullName evidence="4">GRAM domain-containing protein</fullName>
    </recommendedName>
</protein>
<name>A0A516NJ39_9NOCA</name>
<evidence type="ECO:0000313" key="3">
    <source>
        <dbReference type="Proteomes" id="UP000317039"/>
    </source>
</evidence>
<proteinExistence type="predicted"/>
<dbReference type="GeneID" id="80332611"/>
<organism evidence="2 3">
    <name type="scientific">Nocardia otitidiscaviarum</name>
    <dbReference type="NCBI Taxonomy" id="1823"/>
    <lineage>
        <taxon>Bacteria</taxon>
        <taxon>Bacillati</taxon>
        <taxon>Actinomycetota</taxon>
        <taxon>Actinomycetes</taxon>
        <taxon>Mycobacteriales</taxon>
        <taxon>Nocardiaceae</taxon>
        <taxon>Nocardia</taxon>
    </lineage>
</organism>